<feature type="region of interest" description="Disordered" evidence="1">
    <location>
        <begin position="60"/>
        <end position="85"/>
    </location>
</feature>
<sequence length="109" mass="12433">MSVSVSFYPPCLIDIQTLQASYEDEEDAYHARPDPYHETAAHPYDNDYVAEPYDRKVPSHDYEYSTYDTAGSHDRGLPSGNHKMSFDDQHYANEYGKGFSTIQCLGRGQ</sequence>
<evidence type="ECO:0000256" key="1">
    <source>
        <dbReference type="SAM" id="MobiDB-lite"/>
    </source>
</evidence>
<name>A0A0N4VV64_HAEPC</name>
<proteinExistence type="predicted"/>
<evidence type="ECO:0000313" key="3">
    <source>
        <dbReference type="Proteomes" id="UP000268014"/>
    </source>
</evidence>
<dbReference type="WBParaSite" id="HPLM_0000118401-mRNA-1">
    <property type="protein sequence ID" value="HPLM_0000118401-mRNA-1"/>
    <property type="gene ID" value="HPLM_0000118401"/>
</dbReference>
<dbReference type="Proteomes" id="UP000268014">
    <property type="component" value="Unassembled WGS sequence"/>
</dbReference>
<reference evidence="2 3" key="2">
    <citation type="submission" date="2018-11" db="EMBL/GenBank/DDBJ databases">
        <authorList>
            <consortium name="Pathogen Informatics"/>
        </authorList>
    </citation>
    <scope>NUCLEOTIDE SEQUENCE [LARGE SCALE GENOMIC DNA]</scope>
    <source>
        <strain evidence="2 3">MHpl1</strain>
    </source>
</reference>
<organism evidence="4">
    <name type="scientific">Haemonchus placei</name>
    <name type="common">Barber's pole worm</name>
    <dbReference type="NCBI Taxonomy" id="6290"/>
    <lineage>
        <taxon>Eukaryota</taxon>
        <taxon>Metazoa</taxon>
        <taxon>Ecdysozoa</taxon>
        <taxon>Nematoda</taxon>
        <taxon>Chromadorea</taxon>
        <taxon>Rhabditida</taxon>
        <taxon>Rhabditina</taxon>
        <taxon>Rhabditomorpha</taxon>
        <taxon>Strongyloidea</taxon>
        <taxon>Trichostrongylidae</taxon>
        <taxon>Haemonchus</taxon>
    </lineage>
</organism>
<keyword evidence="3" id="KW-1185">Reference proteome</keyword>
<gene>
    <name evidence="2" type="ORF">HPLM_LOCUS1182</name>
</gene>
<evidence type="ECO:0000313" key="4">
    <source>
        <dbReference type="WBParaSite" id="HPLM_0000118401-mRNA-1"/>
    </source>
</evidence>
<reference evidence="4" key="1">
    <citation type="submission" date="2017-02" db="UniProtKB">
        <authorList>
            <consortium name="WormBaseParasite"/>
        </authorList>
    </citation>
    <scope>IDENTIFICATION</scope>
</reference>
<dbReference type="AlphaFoldDB" id="A0A0N4VV64"/>
<evidence type="ECO:0000313" key="2">
    <source>
        <dbReference type="EMBL" id="VDO08247.1"/>
    </source>
</evidence>
<dbReference type="STRING" id="6290.A0A0N4VV64"/>
<accession>A0A0N4VV64</accession>
<dbReference type="EMBL" id="UZAF01001407">
    <property type="protein sequence ID" value="VDO08247.1"/>
    <property type="molecule type" value="Genomic_DNA"/>
</dbReference>
<protein>
    <submittedName>
        <fullName evidence="4">LIM zinc-binding domain-containing protein</fullName>
    </submittedName>
</protein>